<dbReference type="Proteomes" id="UP001307889">
    <property type="component" value="Chromosome 1"/>
</dbReference>
<feature type="signal peptide" evidence="1">
    <location>
        <begin position="1"/>
        <end position="23"/>
    </location>
</feature>
<proteinExistence type="predicted"/>
<keyword evidence="1" id="KW-0732">Signal</keyword>
<name>A0ABN7A8L9_9HEMI</name>
<reference evidence="2 3" key="1">
    <citation type="submission" date="2023-09" db="EMBL/GenBank/DDBJ databases">
        <title>Nesidiocoris tenuis whole genome shotgun sequence.</title>
        <authorList>
            <person name="Shibata T."/>
            <person name="Shimoda M."/>
            <person name="Kobayashi T."/>
            <person name="Uehara T."/>
        </authorList>
    </citation>
    <scope>NUCLEOTIDE SEQUENCE [LARGE SCALE GENOMIC DNA]</scope>
    <source>
        <strain evidence="2 3">Japan</strain>
    </source>
</reference>
<evidence type="ECO:0008006" key="4">
    <source>
        <dbReference type="Google" id="ProtNLM"/>
    </source>
</evidence>
<evidence type="ECO:0000313" key="2">
    <source>
        <dbReference type="EMBL" id="BES88646.1"/>
    </source>
</evidence>
<dbReference type="EMBL" id="AP028909">
    <property type="protein sequence ID" value="BES88646.1"/>
    <property type="molecule type" value="Genomic_DNA"/>
</dbReference>
<accession>A0ABN7A8L9</accession>
<protein>
    <recommendedName>
        <fullName evidence="4">MAM domain-containing protein</fullName>
    </recommendedName>
</protein>
<gene>
    <name evidence="2" type="ORF">NTJ_01453</name>
</gene>
<evidence type="ECO:0000313" key="3">
    <source>
        <dbReference type="Proteomes" id="UP001307889"/>
    </source>
</evidence>
<sequence>MSLRRPLVVVALLIAAASRPSAGSTSAASVAVCDFERPCDWESRDSGFKIVTGIEVNNTWIPKPGYVGGPFTDADNNTNGESTLNSI</sequence>
<organism evidence="2 3">
    <name type="scientific">Nesidiocoris tenuis</name>
    <dbReference type="NCBI Taxonomy" id="355587"/>
    <lineage>
        <taxon>Eukaryota</taxon>
        <taxon>Metazoa</taxon>
        <taxon>Ecdysozoa</taxon>
        <taxon>Arthropoda</taxon>
        <taxon>Hexapoda</taxon>
        <taxon>Insecta</taxon>
        <taxon>Pterygota</taxon>
        <taxon>Neoptera</taxon>
        <taxon>Paraneoptera</taxon>
        <taxon>Hemiptera</taxon>
        <taxon>Heteroptera</taxon>
        <taxon>Panheteroptera</taxon>
        <taxon>Cimicomorpha</taxon>
        <taxon>Miridae</taxon>
        <taxon>Dicyphina</taxon>
        <taxon>Nesidiocoris</taxon>
    </lineage>
</organism>
<feature type="chain" id="PRO_5045390670" description="MAM domain-containing protein" evidence="1">
    <location>
        <begin position="24"/>
        <end position="87"/>
    </location>
</feature>
<keyword evidence="3" id="KW-1185">Reference proteome</keyword>
<evidence type="ECO:0000256" key="1">
    <source>
        <dbReference type="SAM" id="SignalP"/>
    </source>
</evidence>